<name>A0A367ZJH9_9BACT</name>
<protein>
    <submittedName>
        <fullName evidence="3">Uncharacterized protein</fullName>
    </submittedName>
</protein>
<evidence type="ECO:0000256" key="1">
    <source>
        <dbReference type="SAM" id="MobiDB-lite"/>
    </source>
</evidence>
<dbReference type="Pfam" id="PF08238">
    <property type="entry name" value="Sel1"/>
    <property type="match status" value="2"/>
</dbReference>
<evidence type="ECO:0000313" key="4">
    <source>
        <dbReference type="Proteomes" id="UP000252355"/>
    </source>
</evidence>
<dbReference type="PANTHER" id="PTHR11102:SF160">
    <property type="entry name" value="ERAD-ASSOCIATED E3 UBIQUITIN-PROTEIN LIGASE COMPONENT HRD3"/>
    <property type="match status" value="1"/>
</dbReference>
<dbReference type="SUPFAM" id="SSF81901">
    <property type="entry name" value="HCP-like"/>
    <property type="match status" value="1"/>
</dbReference>
<dbReference type="PROSITE" id="PS51257">
    <property type="entry name" value="PROKAR_LIPOPROTEIN"/>
    <property type="match status" value="1"/>
</dbReference>
<dbReference type="PANTHER" id="PTHR11102">
    <property type="entry name" value="SEL-1-LIKE PROTEIN"/>
    <property type="match status" value="1"/>
</dbReference>
<dbReference type="InterPro" id="IPR011990">
    <property type="entry name" value="TPR-like_helical_dom_sf"/>
</dbReference>
<evidence type="ECO:0000313" key="3">
    <source>
        <dbReference type="EMBL" id="RCK77889.1"/>
    </source>
</evidence>
<dbReference type="Proteomes" id="UP000252355">
    <property type="component" value="Unassembled WGS sequence"/>
</dbReference>
<reference evidence="3 4" key="1">
    <citation type="submission" date="2018-05" db="EMBL/GenBank/DDBJ databases">
        <title>A metagenomic window into the 2 km-deep terrestrial subsurface aquifer revealed taxonomically and functionally diverse microbial community comprising novel uncultured bacterial lineages.</title>
        <authorList>
            <person name="Kadnikov V.V."/>
            <person name="Mardanov A.V."/>
            <person name="Beletsky A.V."/>
            <person name="Banks D."/>
            <person name="Pimenov N.V."/>
            <person name="Frank Y.A."/>
            <person name="Karnachuk O.V."/>
            <person name="Ravin N.V."/>
        </authorList>
    </citation>
    <scope>NUCLEOTIDE SEQUENCE [LARGE SCALE GENOMIC DNA]</scope>
    <source>
        <strain evidence="3">BY5</strain>
    </source>
</reference>
<organism evidence="3 4">
    <name type="scientific">Candidatus Ozemobacter sibiricus</name>
    <dbReference type="NCBI Taxonomy" id="2268124"/>
    <lineage>
        <taxon>Bacteria</taxon>
        <taxon>Candidatus Ozemobacteria</taxon>
        <taxon>Candidatus Ozemobacterales</taxon>
        <taxon>Candidatus Ozemobacteraceae</taxon>
        <taxon>Candidatus Ozemobacter</taxon>
    </lineage>
</organism>
<proteinExistence type="predicted"/>
<dbReference type="InterPro" id="IPR050767">
    <property type="entry name" value="Sel1_AlgK"/>
</dbReference>
<feature type="chain" id="PRO_5016720243" evidence="2">
    <location>
        <begin position="26"/>
        <end position="800"/>
    </location>
</feature>
<keyword evidence="2" id="KW-0732">Signal</keyword>
<gene>
    <name evidence="3" type="ORF">OZSIB_2048</name>
</gene>
<comment type="caution">
    <text evidence="3">The sequence shown here is derived from an EMBL/GenBank/DDBJ whole genome shotgun (WGS) entry which is preliminary data.</text>
</comment>
<evidence type="ECO:0000256" key="2">
    <source>
        <dbReference type="SAM" id="SignalP"/>
    </source>
</evidence>
<dbReference type="InterPro" id="IPR006597">
    <property type="entry name" value="Sel1-like"/>
</dbReference>
<dbReference type="SUPFAM" id="SSF48452">
    <property type="entry name" value="TPR-like"/>
    <property type="match status" value="1"/>
</dbReference>
<dbReference type="AlphaFoldDB" id="A0A367ZJH9"/>
<feature type="signal peptide" evidence="2">
    <location>
        <begin position="1"/>
        <end position="25"/>
    </location>
</feature>
<dbReference type="EMBL" id="QOQW01000031">
    <property type="protein sequence ID" value="RCK77889.1"/>
    <property type="molecule type" value="Genomic_DNA"/>
</dbReference>
<feature type="region of interest" description="Disordered" evidence="1">
    <location>
        <begin position="667"/>
        <end position="715"/>
    </location>
</feature>
<accession>A0A367ZJH9</accession>
<sequence>MPRFAGLMTLILLWLACWAASPAWAENSGAAPAAADGAEPPELAALRTAAEAGVATAQVRLGLLYQTGFGPIKKDLPAAARWFAKASAQDDADGDFLLGYFHQMGLGVATDTARAQQLLEKAAARGHPAALEVLARQTAERDPVRACALFDLAATRMEECDLPRSFELYAWRDRLATSLGDEARTQAMAESRELAKKTPRWSSQLFVGHLPEGEPAFSDEEALRLVEEVLPLVEKAAQRPFKRKPRVRVAGRAEVAASLQRDLLPQFRNLLPQAPPAELEKLARHEAYAAAPALLGKYGFEDQTLYLLPRNIKPLMALAGIPVAMTPAVTKILIAHELTHALQDQYLDLKKTIGALTQQEPLTAFNATIEGHAVFIADAVGTALQLDRETIEFARFVSAGLVRSKDPGIDMLRRIKETQFEQIYLGGKRFIEYQVQQRGRTRLWEVLENPPGRTSMIAVPESYSPRATARLDYAPLLAGLERRFGDRPWRVQNVEIGMIQVQAIYANMDPARREALLPRIRHTQGLVVSGPDSPEGNGITFFLMDSPGAVAELIDALEDMARLNLDRLNQSPEIEVADIRFGDFTGVKADHARAVSFRIGPEGKAENRCRFWRIARGTVMVEIGDVDANLSDAQVIGIAEEVFQRYRDFAAGGKPAATAAAASAGATGRPAAASGSGSSGAASGGRPAPVSAAVANPVPAGTRPGSPGAAAPPEEPEMVTALALFKRNDYAAAREALRPLMKRRPTYVPARFLLAVMAARTHDFDKAWLNILVAEKHDPANPRIREFIQRLEKSAPRPRQ</sequence>
<feature type="compositionally biased region" description="Low complexity" evidence="1">
    <location>
        <begin position="667"/>
        <end position="712"/>
    </location>
</feature>
<dbReference type="Gene3D" id="1.25.40.10">
    <property type="entry name" value="Tetratricopeptide repeat domain"/>
    <property type="match status" value="2"/>
</dbReference>
<dbReference type="SMART" id="SM00671">
    <property type="entry name" value="SEL1"/>
    <property type="match status" value="2"/>
</dbReference>